<proteinExistence type="predicted"/>
<feature type="compositionally biased region" description="Basic and acidic residues" evidence="1">
    <location>
        <begin position="316"/>
        <end position="327"/>
    </location>
</feature>
<protein>
    <submittedName>
        <fullName evidence="2">Uncharacterized protein</fullName>
    </submittedName>
</protein>
<accession>A0A0D7BN01</accession>
<dbReference type="EMBL" id="KN880448">
    <property type="protein sequence ID" value="KIY71933.1"/>
    <property type="molecule type" value="Genomic_DNA"/>
</dbReference>
<feature type="compositionally biased region" description="Polar residues" evidence="1">
    <location>
        <begin position="243"/>
        <end position="256"/>
    </location>
</feature>
<organism evidence="2 3">
    <name type="scientific">Cylindrobasidium torrendii FP15055 ss-10</name>
    <dbReference type="NCBI Taxonomy" id="1314674"/>
    <lineage>
        <taxon>Eukaryota</taxon>
        <taxon>Fungi</taxon>
        <taxon>Dikarya</taxon>
        <taxon>Basidiomycota</taxon>
        <taxon>Agaricomycotina</taxon>
        <taxon>Agaricomycetes</taxon>
        <taxon>Agaricomycetidae</taxon>
        <taxon>Agaricales</taxon>
        <taxon>Marasmiineae</taxon>
        <taxon>Physalacriaceae</taxon>
        <taxon>Cylindrobasidium</taxon>
    </lineage>
</organism>
<dbReference type="STRING" id="1314674.A0A0D7BN01"/>
<dbReference type="Proteomes" id="UP000054007">
    <property type="component" value="Unassembled WGS sequence"/>
</dbReference>
<evidence type="ECO:0000313" key="3">
    <source>
        <dbReference type="Proteomes" id="UP000054007"/>
    </source>
</evidence>
<keyword evidence="3" id="KW-1185">Reference proteome</keyword>
<evidence type="ECO:0000313" key="2">
    <source>
        <dbReference type="EMBL" id="KIY71933.1"/>
    </source>
</evidence>
<name>A0A0D7BN01_9AGAR</name>
<dbReference type="AlphaFoldDB" id="A0A0D7BN01"/>
<feature type="region of interest" description="Disordered" evidence="1">
    <location>
        <begin position="199"/>
        <end position="222"/>
    </location>
</feature>
<feature type="region of interest" description="Disordered" evidence="1">
    <location>
        <begin position="243"/>
        <end position="279"/>
    </location>
</feature>
<sequence length="365" mass="40025">MVAHGGVSARISSGGTDLLEYASGYDAVTNTVSCWVPCEAGAPYKMFLTRDTRDYATAAYFYADTHFLGCKLLESTDKTNEFSCAGARVSSTCVQALHFPQDSLESLDPLAELGQLRVEYWRVDVIRGMNQSHLGLVLNSTASRSLSAGLSSTPTIQSKVSQLHEIKKVTLELSFVFAYRALDFLVRNGIAPLVPTLSTSPAAQKHDAPLSQKVEQPIPLSPSRDQLTAFAVPAKYAPYYTQTTLRSDSSQASSRTIDNDAADESEAGEEAMDSDEEEMRQIKADFAKLQDRLTALEKKRKAKTPESGSAQKRSRRDSVDVVHKSRPELNSPTPLRRKASSLAVKEKRELNAQRANNMPTSSPRI</sequence>
<feature type="compositionally biased region" description="Acidic residues" evidence="1">
    <location>
        <begin position="260"/>
        <end position="278"/>
    </location>
</feature>
<feature type="region of interest" description="Disordered" evidence="1">
    <location>
        <begin position="296"/>
        <end position="365"/>
    </location>
</feature>
<feature type="compositionally biased region" description="Polar residues" evidence="1">
    <location>
        <begin position="353"/>
        <end position="365"/>
    </location>
</feature>
<evidence type="ECO:0000256" key="1">
    <source>
        <dbReference type="SAM" id="MobiDB-lite"/>
    </source>
</evidence>
<reference evidence="2 3" key="1">
    <citation type="journal article" date="2015" name="Fungal Genet. Biol.">
        <title>Evolution of novel wood decay mechanisms in Agaricales revealed by the genome sequences of Fistulina hepatica and Cylindrobasidium torrendii.</title>
        <authorList>
            <person name="Floudas D."/>
            <person name="Held B.W."/>
            <person name="Riley R."/>
            <person name="Nagy L.G."/>
            <person name="Koehler G."/>
            <person name="Ransdell A.S."/>
            <person name="Younus H."/>
            <person name="Chow J."/>
            <person name="Chiniquy J."/>
            <person name="Lipzen A."/>
            <person name="Tritt A."/>
            <person name="Sun H."/>
            <person name="Haridas S."/>
            <person name="LaButti K."/>
            <person name="Ohm R.A."/>
            <person name="Kues U."/>
            <person name="Blanchette R.A."/>
            <person name="Grigoriev I.V."/>
            <person name="Minto R.E."/>
            <person name="Hibbett D.S."/>
        </authorList>
    </citation>
    <scope>NUCLEOTIDE SEQUENCE [LARGE SCALE GENOMIC DNA]</scope>
    <source>
        <strain evidence="2 3">FP15055 ss-10</strain>
    </source>
</reference>
<gene>
    <name evidence="2" type="ORF">CYLTODRAFT_486724</name>
</gene>